<reference evidence="1" key="2">
    <citation type="submission" date="2025-08" db="UniProtKB">
        <authorList>
            <consortium name="Ensembl"/>
        </authorList>
    </citation>
    <scope>IDENTIFICATION</scope>
</reference>
<reference evidence="1" key="3">
    <citation type="submission" date="2025-09" db="UniProtKB">
        <authorList>
            <consortium name="Ensembl"/>
        </authorList>
    </citation>
    <scope>IDENTIFICATION</scope>
</reference>
<keyword evidence="2" id="KW-1185">Reference proteome</keyword>
<proteinExistence type="predicted"/>
<dbReference type="Ensembl" id="ENSTGET00000041455.1">
    <property type="protein sequence ID" value="ENSTGEP00000034936.1"/>
    <property type="gene ID" value="ENSTGEG00000027838.1"/>
</dbReference>
<reference evidence="1" key="1">
    <citation type="submission" date="2018-05" db="EMBL/GenBank/DDBJ databases">
        <title>Whole genome of Theropithecus gelada.</title>
        <authorList>
            <person name="Chiou K.L."/>
            <person name="Snyder-Mackler N."/>
        </authorList>
    </citation>
    <scope>NUCLEOTIDE SEQUENCE [LARGE SCALE GENOMIC DNA]</scope>
</reference>
<accession>A0A8D2GEK9</accession>
<name>A0A8D2GEK9_THEGE</name>
<sequence>MSGVLKKTTRTCGSKVEPDVKKLEDHLQGSQVQEVILHFADELSLARKMRLRKPRELLVEEPPSSQWKWPI</sequence>
<organism evidence="1 2">
    <name type="scientific">Theropithecus gelada</name>
    <name type="common">Gelada baboon</name>
    <dbReference type="NCBI Taxonomy" id="9565"/>
    <lineage>
        <taxon>Eukaryota</taxon>
        <taxon>Metazoa</taxon>
        <taxon>Chordata</taxon>
        <taxon>Craniata</taxon>
        <taxon>Vertebrata</taxon>
        <taxon>Euteleostomi</taxon>
        <taxon>Mammalia</taxon>
        <taxon>Eutheria</taxon>
        <taxon>Euarchontoglires</taxon>
        <taxon>Primates</taxon>
        <taxon>Haplorrhini</taxon>
        <taxon>Catarrhini</taxon>
        <taxon>Cercopithecidae</taxon>
        <taxon>Cercopithecinae</taxon>
        <taxon>Theropithecus</taxon>
    </lineage>
</organism>
<dbReference type="Proteomes" id="UP000694411">
    <property type="component" value="Chromosome 11"/>
</dbReference>
<evidence type="ECO:0000313" key="1">
    <source>
        <dbReference type="Ensembl" id="ENSTGEP00000034936.1"/>
    </source>
</evidence>
<dbReference type="AlphaFoldDB" id="A0A8D2GEK9"/>
<protein>
    <submittedName>
        <fullName evidence="1">Uncharacterized protein</fullName>
    </submittedName>
</protein>
<evidence type="ECO:0000313" key="2">
    <source>
        <dbReference type="Proteomes" id="UP000694411"/>
    </source>
</evidence>